<dbReference type="PANTHER" id="PTHR43649:SF12">
    <property type="entry name" value="DIACETYLCHITOBIOSE BINDING PROTEIN DASA"/>
    <property type="match status" value="1"/>
</dbReference>
<dbReference type="RefSeq" id="WP_189019800.1">
    <property type="nucleotide sequence ID" value="NZ_BMPM01000007.1"/>
</dbReference>
<dbReference type="SUPFAM" id="SSF53850">
    <property type="entry name" value="Periplasmic binding protein-like II"/>
    <property type="match status" value="1"/>
</dbReference>
<dbReference type="Pfam" id="PF01547">
    <property type="entry name" value="SBP_bac_1"/>
    <property type="match status" value="1"/>
</dbReference>
<dbReference type="Proteomes" id="UP001620520">
    <property type="component" value="Unassembled WGS sequence"/>
</dbReference>
<organism evidence="3 4">
    <name type="scientific">Paenarthrobacter histidinolovorans</name>
    <dbReference type="NCBI Taxonomy" id="43664"/>
    <lineage>
        <taxon>Bacteria</taxon>
        <taxon>Bacillati</taxon>
        <taxon>Actinomycetota</taxon>
        <taxon>Actinomycetes</taxon>
        <taxon>Micrococcales</taxon>
        <taxon>Micrococcaceae</taxon>
        <taxon>Paenarthrobacter</taxon>
    </lineage>
</organism>
<gene>
    <name evidence="3" type="ORF">ABIA52_003672</name>
</gene>
<evidence type="ECO:0000256" key="1">
    <source>
        <dbReference type="SAM" id="MobiDB-lite"/>
    </source>
</evidence>
<feature type="signal peptide" evidence="2">
    <location>
        <begin position="1"/>
        <end position="24"/>
    </location>
</feature>
<protein>
    <submittedName>
        <fullName evidence="3">Multiple sugar transport system substrate-binding protein</fullName>
    </submittedName>
</protein>
<keyword evidence="4" id="KW-1185">Reference proteome</keyword>
<reference evidence="3 4" key="1">
    <citation type="submission" date="2024-10" db="EMBL/GenBank/DDBJ databases">
        <title>Novel secondary metabolite-producing bacteria for plant disease control.</title>
        <authorList>
            <person name="Chevrette M."/>
        </authorList>
    </citation>
    <scope>NUCLEOTIDE SEQUENCE [LARGE SCALE GENOMIC DNA]</scope>
    <source>
        <strain evidence="3 4">J30 TE3557</strain>
    </source>
</reference>
<keyword evidence="2" id="KW-0732">Signal</keyword>
<dbReference type="Gene3D" id="3.40.190.10">
    <property type="entry name" value="Periplasmic binding protein-like II"/>
    <property type="match status" value="1"/>
</dbReference>
<sequence length="453" mass="47521">MRFAPSAKLAAVALTAALALTACGGSGSSTSASSGGAVDGAGKTLNVLTGVNNQYPEEQKKWQSDIAAKFKEKTGAEVKFETFASANDELTRIQTSVVSGQGPDVYSLGTTFTPTAYATKAFVTLSDDDWKKVGGKDRFNPAALGISGPDSEHQAGIPFVSRPFVMAYNKDLLAAAGIEKPATTWDELAEQAKKMTNAGAGTYGLATGYKDNFDPWKFIWAMSVQAGNPLVDGDKLKMDDPTVKKAYETYFGWLTKDKVVDPAAIGWSNSNAVAAFASGKAGYLMMTTSSSIPTLDKSAVAGKYAYSIMPTTAPGESSPKGDGDKAASILSGDNVVVADYSQQKDLAFAYIELITSKDEQLNYQKIFGELPANAEALASLTDPKLQPIADAAGKSKATPFTGAWGDIQLGLLNVTVQSIPDLAKGSVDESALESRLKDAQSKGQASLDRAAKS</sequence>
<proteinExistence type="predicted"/>
<accession>A0ABW8NB18</accession>
<dbReference type="InterPro" id="IPR050490">
    <property type="entry name" value="Bact_solute-bd_prot1"/>
</dbReference>
<name>A0ABW8NB18_9MICC</name>
<dbReference type="PANTHER" id="PTHR43649">
    <property type="entry name" value="ARABINOSE-BINDING PROTEIN-RELATED"/>
    <property type="match status" value="1"/>
</dbReference>
<evidence type="ECO:0000313" key="4">
    <source>
        <dbReference type="Proteomes" id="UP001620520"/>
    </source>
</evidence>
<evidence type="ECO:0000313" key="3">
    <source>
        <dbReference type="EMBL" id="MFK4640783.1"/>
    </source>
</evidence>
<evidence type="ECO:0000256" key="2">
    <source>
        <dbReference type="SAM" id="SignalP"/>
    </source>
</evidence>
<feature type="chain" id="PRO_5047385447" evidence="2">
    <location>
        <begin position="25"/>
        <end position="453"/>
    </location>
</feature>
<feature type="region of interest" description="Disordered" evidence="1">
    <location>
        <begin position="434"/>
        <end position="453"/>
    </location>
</feature>
<keyword evidence="3" id="KW-0762">Sugar transport</keyword>
<keyword evidence="3" id="KW-0813">Transport</keyword>
<comment type="caution">
    <text evidence="3">The sequence shown here is derived from an EMBL/GenBank/DDBJ whole genome shotgun (WGS) entry which is preliminary data.</text>
</comment>
<dbReference type="EMBL" id="JBIYEW010000003">
    <property type="protein sequence ID" value="MFK4640783.1"/>
    <property type="molecule type" value="Genomic_DNA"/>
</dbReference>
<dbReference type="InterPro" id="IPR006059">
    <property type="entry name" value="SBP"/>
</dbReference>
<dbReference type="PROSITE" id="PS51257">
    <property type="entry name" value="PROKAR_LIPOPROTEIN"/>
    <property type="match status" value="1"/>
</dbReference>